<accession>A0A368L488</accession>
<dbReference type="Pfam" id="PF02620">
    <property type="entry name" value="YceD"/>
    <property type="match status" value="1"/>
</dbReference>
<dbReference type="EMBL" id="QPGB01000002">
    <property type="protein sequence ID" value="RCS58242.1"/>
    <property type="molecule type" value="Genomic_DNA"/>
</dbReference>
<dbReference type="AlphaFoldDB" id="A0A368L488"/>
<evidence type="ECO:0000313" key="3">
    <source>
        <dbReference type="Proteomes" id="UP000252357"/>
    </source>
</evidence>
<name>A0A368L488_9BURK</name>
<feature type="compositionally biased region" description="Basic and acidic residues" evidence="1">
    <location>
        <begin position="229"/>
        <end position="247"/>
    </location>
</feature>
<gene>
    <name evidence="2" type="ORF">DU000_05290</name>
</gene>
<dbReference type="Proteomes" id="UP000252357">
    <property type="component" value="Unassembled WGS sequence"/>
</dbReference>
<dbReference type="InterPro" id="IPR003772">
    <property type="entry name" value="YceD"/>
</dbReference>
<reference evidence="2 3" key="1">
    <citation type="journal article" date="2018" name="Int. J. Syst. Evol. Microbiol.">
        <title>Parvibium lacunae gen. nov., sp. nov., a new member of the family Alcaligenaceae isolated from a freshwater pond.</title>
        <authorList>
            <person name="Chen W.M."/>
            <person name="Xie P.B."/>
            <person name="Hsu M.Y."/>
            <person name="Sheu S.Y."/>
        </authorList>
    </citation>
    <scope>NUCLEOTIDE SEQUENCE [LARGE SCALE GENOMIC DNA]</scope>
    <source>
        <strain evidence="2 3">KMB9</strain>
    </source>
</reference>
<comment type="caution">
    <text evidence="2">The sequence shown here is derived from an EMBL/GenBank/DDBJ whole genome shotgun (WGS) entry which is preliminary data.</text>
</comment>
<proteinExistence type="predicted"/>
<evidence type="ECO:0000313" key="2">
    <source>
        <dbReference type="EMBL" id="RCS58242.1"/>
    </source>
</evidence>
<sequence>MIHFVQTIDLFHSLAQLKSKRAKRGRAVVGHSANFAAQDDCHDEILQDKHLHGIPLRDWVGLHWPRLAAELVASPRKATPDWGTLRWSLRLALPEQRATGAHKGRLNPVLQALPTLTLQLDGHFYMPCQRCCEAVLVEVNIPTVHTYLVCEPMDSRDESLEAAAERLATDPFLGAEVEVLPCSRHFDLDEYVEEAILLSLPMLQLHDECDPAALVSLQQRLAQANRNQPQRERAQAQDKAGKQDKKQAASHKIAQLNRASSPLARQQPAAANPPSSVQGASPKSSPTNPFASLAKLTTKKAKQHPGSDQGE</sequence>
<keyword evidence="3" id="KW-1185">Reference proteome</keyword>
<feature type="compositionally biased region" description="Polar residues" evidence="1">
    <location>
        <begin position="273"/>
        <end position="290"/>
    </location>
</feature>
<protein>
    <submittedName>
        <fullName evidence="2">Uncharacterized protein</fullName>
    </submittedName>
</protein>
<organism evidence="2 3">
    <name type="scientific">Parvibium lacunae</name>
    <dbReference type="NCBI Taxonomy" id="1888893"/>
    <lineage>
        <taxon>Bacteria</taxon>
        <taxon>Pseudomonadati</taxon>
        <taxon>Pseudomonadota</taxon>
        <taxon>Betaproteobacteria</taxon>
        <taxon>Burkholderiales</taxon>
        <taxon>Alcaligenaceae</taxon>
        <taxon>Parvibium</taxon>
    </lineage>
</organism>
<feature type="region of interest" description="Disordered" evidence="1">
    <location>
        <begin position="223"/>
        <end position="311"/>
    </location>
</feature>
<evidence type="ECO:0000256" key="1">
    <source>
        <dbReference type="SAM" id="MobiDB-lite"/>
    </source>
</evidence>